<dbReference type="InterPro" id="IPR023808">
    <property type="entry name" value="Nitrile_Hydratase_acc_put"/>
</dbReference>
<sequence>MQGVAAIPRQNGEPVFTAPWESRAFGMVVALCNQGKYPWDDFKERLIAEIKVADCKQEQISEAEFHYYEYWSTAFEKLLISKGILTKAEIQARKAEFRAGERQEVF</sequence>
<accession>A0AA96WQ15</accession>
<dbReference type="NCBIfam" id="TIGR03889">
    <property type="entry name" value="nitrile_acc"/>
    <property type="match status" value="1"/>
</dbReference>
<protein>
    <submittedName>
        <fullName evidence="2">Nitrile hydratase accessory protein</fullName>
    </submittedName>
</protein>
<evidence type="ECO:0000259" key="1">
    <source>
        <dbReference type="Pfam" id="PF21006"/>
    </source>
</evidence>
<reference evidence="2" key="1">
    <citation type="submission" date="2020-05" db="EMBL/GenBank/DDBJ databases">
        <authorList>
            <person name="Zhu T."/>
            <person name="Keshari N."/>
            <person name="Lu X."/>
        </authorList>
    </citation>
    <scope>NUCLEOTIDE SEQUENCE</scope>
    <source>
        <strain evidence="2">NK1-12</strain>
    </source>
</reference>
<evidence type="ECO:0000313" key="2">
    <source>
        <dbReference type="EMBL" id="WNZ26621.1"/>
    </source>
</evidence>
<dbReference type="Gene3D" id="1.10.472.20">
    <property type="entry name" value="Nitrile hydratase, beta subunit"/>
    <property type="match status" value="1"/>
</dbReference>
<dbReference type="SUPFAM" id="SSF50090">
    <property type="entry name" value="Electron transport accessory proteins"/>
    <property type="match status" value="1"/>
</dbReference>
<dbReference type="InterPro" id="IPR049054">
    <property type="entry name" value="CN_hydtase_beta-like_N"/>
</dbReference>
<organism evidence="2">
    <name type="scientific">Leptolyngbya sp. NK1-12</name>
    <dbReference type="NCBI Taxonomy" id="2547451"/>
    <lineage>
        <taxon>Bacteria</taxon>
        <taxon>Bacillati</taxon>
        <taxon>Cyanobacteriota</taxon>
        <taxon>Cyanophyceae</taxon>
        <taxon>Leptolyngbyales</taxon>
        <taxon>Leptolyngbyaceae</taxon>
        <taxon>Leptolyngbya group</taxon>
        <taxon>Leptolyngbya</taxon>
    </lineage>
</organism>
<dbReference type="InterPro" id="IPR042262">
    <property type="entry name" value="CN_hydtase_beta_C"/>
</dbReference>
<proteinExistence type="predicted"/>
<dbReference type="EMBL" id="CP053586">
    <property type="protein sequence ID" value="WNZ26621.1"/>
    <property type="molecule type" value="Genomic_DNA"/>
</dbReference>
<feature type="domain" description="Nitrile hydratase beta subunit-like N-terminal" evidence="1">
    <location>
        <begin position="1"/>
        <end position="103"/>
    </location>
</feature>
<dbReference type="Pfam" id="PF21006">
    <property type="entry name" value="NHase_beta_N"/>
    <property type="match status" value="1"/>
</dbReference>
<name>A0AA96WQ15_9CYAN</name>
<dbReference type="AlphaFoldDB" id="A0AA96WQ15"/>
<dbReference type="InterPro" id="IPR008990">
    <property type="entry name" value="Elect_transpt_acc-like_dom_sf"/>
</dbReference>
<gene>
    <name evidence="2" type="ORF">HJG54_15575</name>
</gene>